<proteinExistence type="predicted"/>
<accession>A0AAN5CT36</accession>
<comment type="caution">
    <text evidence="2">The sequence shown here is derived from an EMBL/GenBank/DDBJ whole genome shotgun (WGS) entry which is preliminary data.</text>
</comment>
<name>A0AAN5CT36_9BILA</name>
<feature type="non-terminal residue" evidence="2">
    <location>
        <position position="133"/>
    </location>
</feature>
<keyword evidence="3" id="KW-1185">Reference proteome</keyword>
<dbReference type="EMBL" id="BTRK01000004">
    <property type="protein sequence ID" value="GMR50102.1"/>
    <property type="molecule type" value="Genomic_DNA"/>
</dbReference>
<feature type="transmembrane region" description="Helical" evidence="1">
    <location>
        <begin position="53"/>
        <end position="73"/>
    </location>
</feature>
<gene>
    <name evidence="2" type="ORF">PMAYCL1PPCAC_20297</name>
</gene>
<sequence length="133" mass="14900">APLWFLSPLAAYIFEYSDFFGLTLTCILVKCAYSATRSIEQTRIVKVRTIEQYSLVLISLFISGLSVYTWLHFRQATKMIALAQSSLIPPLIAMLNRRRELSHPLLLAVCFILIATSTVASVISSELLLIISC</sequence>
<keyword evidence="1" id="KW-0472">Membrane</keyword>
<evidence type="ECO:0000313" key="3">
    <source>
        <dbReference type="Proteomes" id="UP001328107"/>
    </source>
</evidence>
<keyword evidence="1" id="KW-1133">Transmembrane helix</keyword>
<feature type="transmembrane region" description="Helical" evidence="1">
    <location>
        <begin position="105"/>
        <end position="131"/>
    </location>
</feature>
<dbReference type="Proteomes" id="UP001328107">
    <property type="component" value="Unassembled WGS sequence"/>
</dbReference>
<organism evidence="2 3">
    <name type="scientific">Pristionchus mayeri</name>
    <dbReference type="NCBI Taxonomy" id="1317129"/>
    <lineage>
        <taxon>Eukaryota</taxon>
        <taxon>Metazoa</taxon>
        <taxon>Ecdysozoa</taxon>
        <taxon>Nematoda</taxon>
        <taxon>Chromadorea</taxon>
        <taxon>Rhabditida</taxon>
        <taxon>Rhabditina</taxon>
        <taxon>Diplogasteromorpha</taxon>
        <taxon>Diplogasteroidea</taxon>
        <taxon>Neodiplogasteridae</taxon>
        <taxon>Pristionchus</taxon>
    </lineage>
</organism>
<evidence type="ECO:0000313" key="2">
    <source>
        <dbReference type="EMBL" id="GMR50102.1"/>
    </source>
</evidence>
<reference evidence="3" key="1">
    <citation type="submission" date="2022-10" db="EMBL/GenBank/DDBJ databases">
        <title>Genome assembly of Pristionchus species.</title>
        <authorList>
            <person name="Yoshida K."/>
            <person name="Sommer R.J."/>
        </authorList>
    </citation>
    <scope>NUCLEOTIDE SEQUENCE [LARGE SCALE GENOMIC DNA]</scope>
    <source>
        <strain evidence="3">RS5460</strain>
    </source>
</reference>
<protein>
    <submittedName>
        <fullName evidence="2">Uncharacterized protein</fullName>
    </submittedName>
</protein>
<keyword evidence="1" id="KW-0812">Transmembrane</keyword>
<dbReference type="AlphaFoldDB" id="A0AAN5CT36"/>
<evidence type="ECO:0000256" key="1">
    <source>
        <dbReference type="SAM" id="Phobius"/>
    </source>
</evidence>
<feature type="non-terminal residue" evidence="2">
    <location>
        <position position="1"/>
    </location>
</feature>
<feature type="transmembrane region" description="Helical" evidence="1">
    <location>
        <begin position="12"/>
        <end position="33"/>
    </location>
</feature>